<feature type="non-terminal residue" evidence="3">
    <location>
        <position position="1"/>
    </location>
</feature>
<proteinExistence type="predicted"/>
<sequence length="989" mass="108321">GREGSAGKDSSPSRGRGEGGRSRRLRSGCGGAKGPSFSEFIAAVRACDQVATAASTAASIAKIYLMIKGIEVKKFAPDSSTTGSAKIKEFQTKMEEMTKRLKDLKAKNANRRKTAYTQDSQKLVKQAEELAGQAAKIVELFGEEQLAKASEDQIRAAQEDVAKASEDARAAADEAERTILEAKDIGGLTQELTDLQQRFKSARMEVDKHMRLCSTVEHRLQALQLSEQASAKIKGLEEQATKMAELVAKVMEDSEGSSLQSAEDTAGVLNKEVMQQFRHLDLQAASRDEAMRDVAIRLQERLKPVAARCEEASTSLRLHRQKVAVKLAMAECSQRVTETEAAVKTAGEAEEAFHQAAQTGSQAAALTSLETSIKAANGAINSTKSLLSLKRVEVKRLAKELSSSTMEELESLQKRVDDCTQQLAQSKKVVADRQSEVMSRELAEKLSAAEKIFEACRALPKDETEVGELSSAAEALAELERLVNRRLAMRHKDSESNPSDANAVKQVEGMKAELETWQNQIRENETRLATQRLIKESFEIVDVLEKKMASTEEVAAPLDDADLSATVFMKHIIKALQESFVRTGESAEAVIGKMVAEDKVLEDKFISTLQELPELQVGDKVPLFTAEELGAAFRTMLPKGQQEVSKSQFLDVFKTRYACVSAVSMTDSLAIKGSKTLRKLAPAEVLQAVGEPEKDAASGVMRVKVKSDKDGREGFVTLRAINGTTFLQTFSPHQVMTTRIELAVDEMSEALGSTAKLLDTKLASGHLAELKAEVSKLRPRIAAVQLSLNALKKKLADSKRKISAVEAAESTRKQEALDRNEAEQITQRALQGMGLVRPQIKEAIPKAEELTAKGSSIDNIEALLSSEQGLEKLYEDLIQLRRKLEEDKSSVKYARSGPLAQVWDTVSTFLAEIWTPEERCMQLLHALQEKRRRLTADAHKAVAAALREAALKEGVGVQALFDRLRKDGSTIPVQESCGPFWGTVSRLRS</sequence>
<reference evidence="3" key="1">
    <citation type="submission" date="2023-08" db="EMBL/GenBank/DDBJ databases">
        <authorList>
            <person name="Chen Y."/>
            <person name="Shah S."/>
            <person name="Dougan E. K."/>
            <person name="Thang M."/>
            <person name="Chan C."/>
        </authorList>
    </citation>
    <scope>NUCLEOTIDE SEQUENCE</scope>
</reference>
<comment type="caution">
    <text evidence="3">The sequence shown here is derived from an EMBL/GenBank/DDBJ whole genome shotgun (WGS) entry which is preliminary data.</text>
</comment>
<dbReference type="AlphaFoldDB" id="A0AA36IKE7"/>
<dbReference type="Proteomes" id="UP001178507">
    <property type="component" value="Unassembled WGS sequence"/>
</dbReference>
<accession>A0AA36IKE7</accession>
<keyword evidence="4" id="KW-1185">Reference proteome</keyword>
<evidence type="ECO:0000313" key="3">
    <source>
        <dbReference type="EMBL" id="CAJ1388341.1"/>
    </source>
</evidence>
<name>A0AA36IKE7_9DINO</name>
<feature type="coiled-coil region" evidence="1">
    <location>
        <begin position="87"/>
        <end position="114"/>
    </location>
</feature>
<organism evidence="3 4">
    <name type="scientific">Effrenium voratum</name>
    <dbReference type="NCBI Taxonomy" id="2562239"/>
    <lineage>
        <taxon>Eukaryota</taxon>
        <taxon>Sar</taxon>
        <taxon>Alveolata</taxon>
        <taxon>Dinophyceae</taxon>
        <taxon>Suessiales</taxon>
        <taxon>Symbiodiniaceae</taxon>
        <taxon>Effrenium</taxon>
    </lineage>
</organism>
<feature type="coiled-coil region" evidence="1">
    <location>
        <begin position="781"/>
        <end position="808"/>
    </location>
</feature>
<gene>
    <name evidence="3" type="ORF">EVOR1521_LOCUS14235</name>
</gene>
<keyword evidence="1" id="KW-0175">Coiled coil</keyword>
<feature type="region of interest" description="Disordered" evidence="2">
    <location>
        <begin position="1"/>
        <end position="32"/>
    </location>
</feature>
<dbReference type="EMBL" id="CAUJNA010001669">
    <property type="protein sequence ID" value="CAJ1388341.1"/>
    <property type="molecule type" value="Genomic_DNA"/>
</dbReference>
<feature type="coiled-coil region" evidence="1">
    <location>
        <begin position="147"/>
        <end position="253"/>
    </location>
</feature>
<evidence type="ECO:0000256" key="1">
    <source>
        <dbReference type="SAM" id="Coils"/>
    </source>
</evidence>
<evidence type="ECO:0000313" key="4">
    <source>
        <dbReference type="Proteomes" id="UP001178507"/>
    </source>
</evidence>
<feature type="coiled-coil region" evidence="1">
    <location>
        <begin position="402"/>
        <end position="429"/>
    </location>
</feature>
<evidence type="ECO:0000256" key="2">
    <source>
        <dbReference type="SAM" id="MobiDB-lite"/>
    </source>
</evidence>
<protein>
    <submittedName>
        <fullName evidence="3">Uncharacterized protein</fullName>
    </submittedName>
</protein>